<organism evidence="2 3">
    <name type="scientific">Paraburkholderia dipogonis</name>
    <dbReference type="NCBI Taxonomy" id="1211383"/>
    <lineage>
        <taxon>Bacteria</taxon>
        <taxon>Pseudomonadati</taxon>
        <taxon>Pseudomonadota</taxon>
        <taxon>Betaproteobacteria</taxon>
        <taxon>Burkholderiales</taxon>
        <taxon>Burkholderiaceae</taxon>
        <taxon>Paraburkholderia</taxon>
    </lineage>
</organism>
<accession>A0ABW9B4Y8</accession>
<dbReference type="Proteomes" id="UP001629230">
    <property type="component" value="Unassembled WGS sequence"/>
</dbReference>
<evidence type="ECO:0000313" key="2">
    <source>
        <dbReference type="EMBL" id="MFM0007987.1"/>
    </source>
</evidence>
<name>A0ABW9B4Y8_9BURK</name>
<reference evidence="2 3" key="1">
    <citation type="journal article" date="2024" name="Chem. Sci.">
        <title>Discovery of megapolipeptins by genome mining of a Burkholderiales bacteria collection.</title>
        <authorList>
            <person name="Paulo B.S."/>
            <person name="Recchia M.J.J."/>
            <person name="Lee S."/>
            <person name="Fergusson C.H."/>
            <person name="Romanowski S.B."/>
            <person name="Hernandez A."/>
            <person name="Krull N."/>
            <person name="Liu D.Y."/>
            <person name="Cavanagh H."/>
            <person name="Bos A."/>
            <person name="Gray C.A."/>
            <person name="Murphy B.T."/>
            <person name="Linington R.G."/>
            <person name="Eustaquio A.S."/>
        </authorList>
    </citation>
    <scope>NUCLEOTIDE SEQUENCE [LARGE SCALE GENOMIC DNA]</scope>
    <source>
        <strain evidence="2 3">RL17-350-BIC-A</strain>
    </source>
</reference>
<gene>
    <name evidence="2" type="ORF">PQR57_44590</name>
</gene>
<evidence type="ECO:0000313" key="3">
    <source>
        <dbReference type="Proteomes" id="UP001629230"/>
    </source>
</evidence>
<sequence length="113" mass="12456">MLARTSQTNSIDTGPPAGMTLLPSPSIRLDIYPVARKKADAERRLKIPAIPRPSQNLRGRIIASITWSVVVGRGFDPFNADLNSLLVDPLGKNNFHMKIASILSIMARSVRHR</sequence>
<proteinExistence type="predicted"/>
<comment type="caution">
    <text evidence="2">The sequence shown here is derived from an EMBL/GenBank/DDBJ whole genome shotgun (WGS) entry which is preliminary data.</text>
</comment>
<protein>
    <submittedName>
        <fullName evidence="2">Uncharacterized protein</fullName>
    </submittedName>
</protein>
<evidence type="ECO:0000256" key="1">
    <source>
        <dbReference type="SAM" id="MobiDB-lite"/>
    </source>
</evidence>
<dbReference type="RefSeq" id="WP_408182827.1">
    <property type="nucleotide sequence ID" value="NZ_JAQQEZ010000076.1"/>
</dbReference>
<feature type="compositionally biased region" description="Polar residues" evidence="1">
    <location>
        <begin position="1"/>
        <end position="12"/>
    </location>
</feature>
<dbReference type="EMBL" id="JAQQEZ010000076">
    <property type="protein sequence ID" value="MFM0007987.1"/>
    <property type="molecule type" value="Genomic_DNA"/>
</dbReference>
<feature type="region of interest" description="Disordered" evidence="1">
    <location>
        <begin position="1"/>
        <end position="23"/>
    </location>
</feature>
<keyword evidence="3" id="KW-1185">Reference proteome</keyword>